<dbReference type="Proteomes" id="UP000275401">
    <property type="component" value="Unassembled WGS sequence"/>
</dbReference>
<feature type="non-terminal residue" evidence="2">
    <location>
        <position position="1"/>
    </location>
</feature>
<keyword evidence="3" id="KW-1185">Reference proteome</keyword>
<comment type="caution">
    <text evidence="2">The sequence shown here is derived from an EMBL/GenBank/DDBJ whole genome shotgun (WGS) entry which is preliminary data.</text>
</comment>
<proteinExistence type="predicted"/>
<evidence type="ECO:0000313" key="2">
    <source>
        <dbReference type="EMBL" id="RNG34353.1"/>
    </source>
</evidence>
<dbReference type="RefSeq" id="WP_123098882.1">
    <property type="nucleotide sequence ID" value="NZ_RIBZ01000077.1"/>
</dbReference>
<evidence type="ECO:0000313" key="3">
    <source>
        <dbReference type="Proteomes" id="UP000275401"/>
    </source>
</evidence>
<feature type="region of interest" description="Disordered" evidence="1">
    <location>
        <begin position="338"/>
        <end position="368"/>
    </location>
</feature>
<sequence>VHNAIEWFTTDRSRTRQAIEHPDGPIAPGQLLDSARFDVQVNGLLDGETDGQAQALVQAQAEWLIRWMPPDHKPLSLDSAQQAGRAWGILITSGTEVLPDQAVLTEVAVQTGISMRAAEEIHNQARSTSAAYNRADLLTPYDDAAEEVLIGDWDRLAACGPDLLEAAERAQDVLELLTARIIGPEDHDWMDAAAQHAAQVYASVRAQPLLAPVTAVIPSRDQPDAADDQARLVELTQQGHLTTAATAAARARAVQEWADPDSKTTPDRTRTVEAAAPGIRTRLHLNHTLATLDPGHGPSAINALDPQRVARVVEALGQLSTRMSTILRTASTLPAMRGEQPNLQRPQHQQHPHTPGQSPGDSTPRATP</sequence>
<accession>A0A3M8X1T2</accession>
<evidence type="ECO:0008006" key="4">
    <source>
        <dbReference type="Google" id="ProtNLM"/>
    </source>
</evidence>
<feature type="compositionally biased region" description="Low complexity" evidence="1">
    <location>
        <begin position="340"/>
        <end position="359"/>
    </location>
</feature>
<name>A0A3M8X1T2_9ACTN</name>
<reference evidence="2 3" key="1">
    <citation type="submission" date="2018-11" db="EMBL/GenBank/DDBJ databases">
        <title>The Potential of Streptomyces as Biocontrol Agents against the Tomato grey mould, Botrytis cinerea (Gray mold) Frontiers in Microbiology.</title>
        <authorList>
            <person name="Li D."/>
        </authorList>
    </citation>
    <scope>NUCLEOTIDE SEQUENCE [LARGE SCALE GENOMIC DNA]</scope>
    <source>
        <strain evidence="2 3">NEAU-LD23</strain>
    </source>
</reference>
<gene>
    <name evidence="2" type="ORF">EEJ42_05615</name>
</gene>
<dbReference type="AlphaFoldDB" id="A0A3M8X1T2"/>
<protein>
    <recommendedName>
        <fullName evidence="4">DUF222 domain-containing protein</fullName>
    </recommendedName>
</protein>
<organism evidence="2 3">
    <name type="scientific">Streptomyces botrytidirepellens</name>
    <dbReference type="NCBI Taxonomy" id="2486417"/>
    <lineage>
        <taxon>Bacteria</taxon>
        <taxon>Bacillati</taxon>
        <taxon>Actinomycetota</taxon>
        <taxon>Actinomycetes</taxon>
        <taxon>Kitasatosporales</taxon>
        <taxon>Streptomycetaceae</taxon>
        <taxon>Streptomyces</taxon>
    </lineage>
</organism>
<evidence type="ECO:0000256" key="1">
    <source>
        <dbReference type="SAM" id="MobiDB-lite"/>
    </source>
</evidence>
<dbReference type="EMBL" id="RIBZ01000077">
    <property type="protein sequence ID" value="RNG34353.1"/>
    <property type="molecule type" value="Genomic_DNA"/>
</dbReference>